<sequence>MEAVVQSIIHVVHHGSAEAEFQGRVLLFPTLEALLEAADSTSNARQGLPRRSWLSRYKVHTQSILWIQPLRYDPFLAHFSLRTSLNPKRRTRRKGLVELDKTSVTVRPLWNRDGSRPTLSVVMRVGNRLHPWYGQASLQQSQTGNARPLHLEGVSVHQPNWTIAATPARQILALRERQTKHAIGSTAVRQSAAFHWGHPVAVRPLPEFKVTRHEAYQAHGVELLIIPFQVPSAREECGGWSDDVALIHPGLLT</sequence>
<dbReference type="HOGENOM" id="CLU_1098814_0_0_1"/>
<name>S8BDS6_PENO1</name>
<reference evidence="1 2" key="1">
    <citation type="journal article" date="2013" name="PLoS ONE">
        <title>Genomic and secretomic analyses reveal unique features of the lignocellulolytic enzyme system of Penicillium decumbens.</title>
        <authorList>
            <person name="Liu G."/>
            <person name="Zhang L."/>
            <person name="Wei X."/>
            <person name="Zou G."/>
            <person name="Qin Y."/>
            <person name="Ma L."/>
            <person name="Li J."/>
            <person name="Zheng H."/>
            <person name="Wang S."/>
            <person name="Wang C."/>
            <person name="Xun L."/>
            <person name="Zhao G.-P."/>
            <person name="Zhou Z."/>
            <person name="Qu Y."/>
        </authorList>
    </citation>
    <scope>NUCLEOTIDE SEQUENCE [LARGE SCALE GENOMIC DNA]</scope>
    <source>
        <strain evidence="2">114-2 / CGMCC 5302</strain>
    </source>
</reference>
<evidence type="ECO:0000313" key="1">
    <source>
        <dbReference type="EMBL" id="EPS33187.1"/>
    </source>
</evidence>
<dbReference type="EMBL" id="KB644415">
    <property type="protein sequence ID" value="EPS33187.1"/>
    <property type="molecule type" value="Genomic_DNA"/>
</dbReference>
<dbReference type="AlphaFoldDB" id="S8BDS6"/>
<protein>
    <submittedName>
        <fullName evidence="1">Uncharacterized protein</fullName>
    </submittedName>
</protein>
<gene>
    <name evidence="1" type="ORF">PDE_08149</name>
</gene>
<organism evidence="1 2">
    <name type="scientific">Penicillium oxalicum (strain 114-2 / CGMCC 5302)</name>
    <name type="common">Penicillium decumbens</name>
    <dbReference type="NCBI Taxonomy" id="933388"/>
    <lineage>
        <taxon>Eukaryota</taxon>
        <taxon>Fungi</taxon>
        <taxon>Dikarya</taxon>
        <taxon>Ascomycota</taxon>
        <taxon>Pezizomycotina</taxon>
        <taxon>Eurotiomycetes</taxon>
        <taxon>Eurotiomycetidae</taxon>
        <taxon>Eurotiales</taxon>
        <taxon>Aspergillaceae</taxon>
        <taxon>Penicillium</taxon>
    </lineage>
</organism>
<accession>S8BDS6</accession>
<proteinExistence type="predicted"/>
<keyword evidence="2" id="KW-1185">Reference proteome</keyword>
<dbReference type="Proteomes" id="UP000019376">
    <property type="component" value="Unassembled WGS sequence"/>
</dbReference>
<evidence type="ECO:0000313" key="2">
    <source>
        <dbReference type="Proteomes" id="UP000019376"/>
    </source>
</evidence>